<dbReference type="GO" id="GO:0004519">
    <property type="term" value="F:endonuclease activity"/>
    <property type="evidence" value="ECO:0007669"/>
    <property type="project" value="UniProtKB-KW"/>
</dbReference>
<feature type="domain" description="Restriction endonuclease type II NgoFVII C-terminal B3-like DNA-binding" evidence="1">
    <location>
        <begin position="253"/>
        <end position="361"/>
    </location>
</feature>
<keyword evidence="3" id="KW-1185">Reference proteome</keyword>
<keyword evidence="2" id="KW-0540">Nuclease</keyword>
<keyword evidence="2" id="KW-0378">Hydrolase</keyword>
<accession>A0A5C1QMF3</accession>
<proteinExistence type="predicted"/>
<evidence type="ECO:0000313" key="3">
    <source>
        <dbReference type="Proteomes" id="UP000324209"/>
    </source>
</evidence>
<dbReference type="Proteomes" id="UP000324209">
    <property type="component" value="Chromosome"/>
</dbReference>
<evidence type="ECO:0000259" key="1">
    <source>
        <dbReference type="Pfam" id="PF20731"/>
    </source>
</evidence>
<organism evidence="2 3">
    <name type="scientific">Oceanispirochaeta crateris</name>
    <dbReference type="NCBI Taxonomy" id="2518645"/>
    <lineage>
        <taxon>Bacteria</taxon>
        <taxon>Pseudomonadati</taxon>
        <taxon>Spirochaetota</taxon>
        <taxon>Spirochaetia</taxon>
        <taxon>Spirochaetales</taxon>
        <taxon>Spirochaetaceae</taxon>
        <taxon>Oceanispirochaeta</taxon>
    </lineage>
</organism>
<dbReference type="REBASE" id="298752">
    <property type="entry name" value="OcrK2VP"/>
</dbReference>
<gene>
    <name evidence="2" type="ORF">EXM22_04765</name>
</gene>
<dbReference type="InterPro" id="IPR048923">
    <property type="entry name" value="RE_NgoFVII_C"/>
</dbReference>
<name>A0A5C1QMF3_9SPIO</name>
<dbReference type="OrthoDB" id="1296974at2"/>
<reference evidence="2 3" key="1">
    <citation type="submission" date="2019-02" db="EMBL/GenBank/DDBJ databases">
        <title>Complete Genome Sequence and Methylome Analysis of free living Spirochaetas.</title>
        <authorList>
            <person name="Fomenkov A."/>
            <person name="Dubinina G."/>
            <person name="Leshcheva N."/>
            <person name="Mikheeva N."/>
            <person name="Grabovich M."/>
            <person name="Vincze T."/>
            <person name="Roberts R.J."/>
        </authorList>
    </citation>
    <scope>NUCLEOTIDE SEQUENCE [LARGE SCALE GENOMIC DNA]</scope>
    <source>
        <strain evidence="2 3">K2</strain>
    </source>
</reference>
<sequence>MFFLDQNSTKKDNYMMYLILAGSLSNLFSDSDVPYLNYRLAEKVFCKAFSADDLSRNDIAVDSIKNGIGFGLKTFLRGNDKTLQKVAEFNQDRPEYITRPLHDQIIKIAELRNRRLKFAQDTFNIDSLLYHCVLRSNKEFHIFEENMDYIDIENISSIKKIKNTIRFKDSLHEYSFSLSKSTLLKRFQTSTCTTSFPIDIIDNPLEMLLDLLPSKNTELMFAAEHIHEEYMIERSVVIGSVYLPLYGIEKGIKKVFERSGLNQWNARGRDRHENELYIPVPRLIHQTFPGFFPPRDTTFNLKWPTGETIIAKICQQGGKALMSQSNRDLGEWILRRGLNLNPGELATYELLKDVGIDSVRIDKYSDNDFGIYFTGIDSYEKFKKQFV</sequence>
<dbReference type="AlphaFoldDB" id="A0A5C1QMF3"/>
<dbReference type="Pfam" id="PF20731">
    <property type="entry name" value="RE_NgoFVII_C"/>
    <property type="match status" value="1"/>
</dbReference>
<evidence type="ECO:0000313" key="2">
    <source>
        <dbReference type="EMBL" id="QEN07332.1"/>
    </source>
</evidence>
<dbReference type="EMBL" id="CP036150">
    <property type="protein sequence ID" value="QEN07332.1"/>
    <property type="molecule type" value="Genomic_DNA"/>
</dbReference>
<dbReference type="KEGG" id="ock:EXM22_04765"/>
<dbReference type="RefSeq" id="WP_149485413.1">
    <property type="nucleotide sequence ID" value="NZ_CP036150.1"/>
</dbReference>
<keyword evidence="2" id="KW-0255">Endonuclease</keyword>
<protein>
    <submittedName>
        <fullName evidence="2">NgoFVII family restriction endonuclease</fullName>
    </submittedName>
</protein>